<dbReference type="PANTHER" id="PTHR30572:SF18">
    <property type="entry name" value="ABC-TYPE MACROLIDE FAMILY EXPORT SYSTEM PERMEASE COMPONENT 2"/>
    <property type="match status" value="1"/>
</dbReference>
<evidence type="ECO:0000256" key="6">
    <source>
        <dbReference type="SAM" id="Phobius"/>
    </source>
</evidence>
<feature type="transmembrane region" description="Helical" evidence="6">
    <location>
        <begin position="402"/>
        <end position="423"/>
    </location>
</feature>
<evidence type="ECO:0000313" key="9">
    <source>
        <dbReference type="EMBL" id="TKB51696.1"/>
    </source>
</evidence>
<evidence type="ECO:0000256" key="2">
    <source>
        <dbReference type="ARBA" id="ARBA00022475"/>
    </source>
</evidence>
<proteinExistence type="predicted"/>
<accession>A0A4U1BKG0</accession>
<dbReference type="PANTHER" id="PTHR30572">
    <property type="entry name" value="MEMBRANE COMPONENT OF TRANSPORTER-RELATED"/>
    <property type="match status" value="1"/>
</dbReference>
<keyword evidence="4 6" id="KW-1133">Transmembrane helix</keyword>
<comment type="caution">
    <text evidence="9">The sequence shown here is derived from an EMBL/GenBank/DDBJ whole genome shotgun (WGS) entry which is preliminary data.</text>
</comment>
<keyword evidence="2" id="KW-1003">Cell membrane</keyword>
<dbReference type="OrthoDB" id="8735006at2"/>
<keyword evidence="10" id="KW-1185">Reference proteome</keyword>
<evidence type="ECO:0000256" key="3">
    <source>
        <dbReference type="ARBA" id="ARBA00022692"/>
    </source>
</evidence>
<feature type="domain" description="MacB-like periplasmic core" evidence="8">
    <location>
        <begin position="20"/>
        <end position="272"/>
    </location>
</feature>
<dbReference type="InterPro" id="IPR003838">
    <property type="entry name" value="ABC3_permease_C"/>
</dbReference>
<feature type="transmembrane region" description="Helical" evidence="6">
    <location>
        <begin position="311"/>
        <end position="336"/>
    </location>
</feature>
<evidence type="ECO:0000313" key="10">
    <source>
        <dbReference type="Proteomes" id="UP000305675"/>
    </source>
</evidence>
<organism evidence="9 10">
    <name type="scientific">Ferrimonas aestuarii</name>
    <dbReference type="NCBI Taxonomy" id="2569539"/>
    <lineage>
        <taxon>Bacteria</taxon>
        <taxon>Pseudomonadati</taxon>
        <taxon>Pseudomonadota</taxon>
        <taxon>Gammaproteobacteria</taxon>
        <taxon>Alteromonadales</taxon>
        <taxon>Ferrimonadaceae</taxon>
        <taxon>Ferrimonas</taxon>
    </lineage>
</organism>
<dbReference type="Pfam" id="PF12704">
    <property type="entry name" value="MacB_PCD"/>
    <property type="match status" value="1"/>
</dbReference>
<gene>
    <name evidence="9" type="ORF">FCL42_17815</name>
</gene>
<reference evidence="9 10" key="1">
    <citation type="submission" date="2019-04" db="EMBL/GenBank/DDBJ databases">
        <authorList>
            <person name="Hwang J.C."/>
        </authorList>
    </citation>
    <scope>NUCLEOTIDE SEQUENCE [LARGE SCALE GENOMIC DNA]</scope>
    <source>
        <strain evidence="9 10">IMCC35002</strain>
    </source>
</reference>
<dbReference type="InterPro" id="IPR025857">
    <property type="entry name" value="MacB_PCD"/>
</dbReference>
<feature type="transmembrane region" description="Helical" evidence="6">
    <location>
        <begin position="21"/>
        <end position="44"/>
    </location>
</feature>
<dbReference type="RefSeq" id="WP_136864785.1">
    <property type="nucleotide sequence ID" value="NZ_SWCJ01000018.1"/>
</dbReference>
<evidence type="ECO:0000256" key="5">
    <source>
        <dbReference type="ARBA" id="ARBA00023136"/>
    </source>
</evidence>
<evidence type="ECO:0000259" key="7">
    <source>
        <dbReference type="Pfam" id="PF02687"/>
    </source>
</evidence>
<dbReference type="Proteomes" id="UP000305675">
    <property type="component" value="Unassembled WGS sequence"/>
</dbReference>
<dbReference type="Pfam" id="PF02687">
    <property type="entry name" value="FtsX"/>
    <property type="match status" value="1"/>
</dbReference>
<dbReference type="InterPro" id="IPR050250">
    <property type="entry name" value="Macrolide_Exporter_MacB"/>
</dbReference>
<comment type="subcellular location">
    <subcellularLocation>
        <location evidence="1">Cell membrane</location>
        <topology evidence="1">Multi-pass membrane protein</topology>
    </subcellularLocation>
</comment>
<keyword evidence="3 6" id="KW-0812">Transmembrane</keyword>
<name>A0A4U1BKG0_9GAMM</name>
<keyword evidence="5 6" id="KW-0472">Membrane</keyword>
<evidence type="ECO:0000256" key="4">
    <source>
        <dbReference type="ARBA" id="ARBA00022989"/>
    </source>
</evidence>
<dbReference type="EMBL" id="SWCJ01000018">
    <property type="protein sequence ID" value="TKB51696.1"/>
    <property type="molecule type" value="Genomic_DNA"/>
</dbReference>
<evidence type="ECO:0000256" key="1">
    <source>
        <dbReference type="ARBA" id="ARBA00004651"/>
    </source>
</evidence>
<dbReference type="GO" id="GO:0005886">
    <property type="term" value="C:plasma membrane"/>
    <property type="evidence" value="ECO:0007669"/>
    <property type="project" value="UniProtKB-SubCell"/>
</dbReference>
<evidence type="ECO:0000259" key="8">
    <source>
        <dbReference type="Pfam" id="PF12704"/>
    </source>
</evidence>
<sequence>MLLYYTKLALLALRQNPVMSALMVLAMAIGIGVAGTTLTVYMAMDHNPMAHKNDRLYKVQLKTAHDDFSPGTVDDLPKQLSYPDAMNLLEMGGGIRQVAMYRTGFIVKPESDTIIPFSVLGRATSRDFFAMFDVPFIYGDTWSMATDDGGVNEVVIDKRLNDKLFNGTNSVGKTIDASSVIYTIVGVIETFTPTPLVYDLNNGSIHQGEQIFLPIALAPTNKMPIWGNTNGWKREPSKSFEDRLNSERYWVQYWVEFASQADIAPYQQQLDNYVAQQKELGRMPSDTAYGKLRSVGEWLVYRGVVDDDTKVIVALAFMFLGVCLVNMVGLLLAKFLRRAPHVGVRRALGASQGQIFLQHLVEVAVIGLLGGLLGLVFAAIGLHGIQGLYQNYSAITEFHPQMWALLLGISAVAALLAGILPAWRICQSSLSHHLKIQ</sequence>
<feature type="domain" description="ABC3 transporter permease C-terminal" evidence="7">
    <location>
        <begin position="314"/>
        <end position="429"/>
    </location>
</feature>
<dbReference type="AlphaFoldDB" id="A0A4U1BKG0"/>
<dbReference type="GO" id="GO:0022857">
    <property type="term" value="F:transmembrane transporter activity"/>
    <property type="evidence" value="ECO:0007669"/>
    <property type="project" value="TreeGrafter"/>
</dbReference>
<feature type="transmembrane region" description="Helical" evidence="6">
    <location>
        <begin position="356"/>
        <end position="382"/>
    </location>
</feature>
<protein>
    <submittedName>
        <fullName evidence="9">FtsX-like permease family protein</fullName>
    </submittedName>
</protein>